<comment type="caution">
    <text evidence="3">The sequence shown here is derived from an EMBL/GenBank/DDBJ whole genome shotgun (WGS) entry which is preliminary data.</text>
</comment>
<gene>
    <name evidence="3" type="ORF">HJG63_007152</name>
</gene>
<dbReference type="GO" id="GO:0034220">
    <property type="term" value="P:monoatomic ion transmembrane transport"/>
    <property type="evidence" value="ECO:0007669"/>
    <property type="project" value="UniProtKB-KW"/>
</dbReference>
<evidence type="ECO:0000313" key="3">
    <source>
        <dbReference type="EMBL" id="KAF6410202.1"/>
    </source>
</evidence>
<evidence type="ECO:0000259" key="2">
    <source>
        <dbReference type="Pfam" id="PF02214"/>
    </source>
</evidence>
<dbReference type="PANTHER" id="PTHR14499">
    <property type="entry name" value="POTASSIUM CHANNEL TETRAMERIZATION DOMAIN-CONTAINING"/>
    <property type="match status" value="1"/>
</dbReference>
<dbReference type="CDD" id="cd18373">
    <property type="entry name" value="BTB1_POZ_KCTD19"/>
    <property type="match status" value="1"/>
</dbReference>
<dbReference type="InterPro" id="IPR003131">
    <property type="entry name" value="T1-type_BTB"/>
</dbReference>
<dbReference type="EMBL" id="JACASE010000014">
    <property type="protein sequence ID" value="KAF6410202.1"/>
    <property type="molecule type" value="Genomic_DNA"/>
</dbReference>
<keyword evidence="4" id="KW-1185">Reference proteome</keyword>
<dbReference type="SUPFAM" id="SSF54695">
    <property type="entry name" value="POZ domain"/>
    <property type="match status" value="2"/>
</dbReference>
<sequence>MEEPGMPHESAEDLFHFNVGGWHFSVPRSKLAQFPDSLLWKEASALTCSESQRLFIDRDGSTFRHVHYYLYTSKLSFSSCAELNLLYEQALGLQLMPLLQTLDNLKEGKHHLRVRPADIPVAERASLNYWRTWKCISKPSEFPIKSPAFTGLHDKAPLGLMDTPLLDTEEEVHYCFLPLDLVAKYPSLVTEDNLLWLAETVALIECECSEFRFIVNFLRSQKILLPDNFSNIDVLEAEVEILEIPELTEAVRLYRMNTGGCSRTSCPPPSPGKGGRAVGLASVKPLYMMALGLLIKYPDSALGQLRIESTLDGSRLYITGNGVLFQHVKNWLGTCRLPLTETISEVYELCAFLDKRDITYEPMFKPYFPMKRTVTLKDWGKQRSKERESPAPEQPLPEASEVDSTGVILKVSHPPVVGSDGSCMFFEDSIVYTTQMENLRHMPPTASPQPQEVTFLSFSLSWEEMFYAQKCHRFLTDIILDSIRQKDPKAITAKVVSLANRLWTLHISPKQFVVDLLAITGFKDDRHTQERLYSWVELTLPFARKYGCCVDLLIQRGLSRSVSYSILGKYLQEG</sequence>
<feature type="compositionally biased region" description="Basic and acidic residues" evidence="1">
    <location>
        <begin position="379"/>
        <end position="390"/>
    </location>
</feature>
<dbReference type="InterPro" id="IPR011333">
    <property type="entry name" value="SKP1/BTB/POZ_sf"/>
</dbReference>
<evidence type="ECO:0000313" key="4">
    <source>
        <dbReference type="Proteomes" id="UP000593571"/>
    </source>
</evidence>
<dbReference type="Gene3D" id="3.30.710.10">
    <property type="entry name" value="Potassium Channel Kv1.1, Chain A"/>
    <property type="match status" value="2"/>
</dbReference>
<accession>A0A7J8CHE4</accession>
<organism evidence="3 4">
    <name type="scientific">Rousettus aegyptiacus</name>
    <name type="common">Egyptian fruit bat</name>
    <name type="synonym">Pteropus aegyptiacus</name>
    <dbReference type="NCBI Taxonomy" id="9407"/>
    <lineage>
        <taxon>Eukaryota</taxon>
        <taxon>Metazoa</taxon>
        <taxon>Chordata</taxon>
        <taxon>Craniata</taxon>
        <taxon>Vertebrata</taxon>
        <taxon>Euteleostomi</taxon>
        <taxon>Mammalia</taxon>
        <taxon>Eutheria</taxon>
        <taxon>Laurasiatheria</taxon>
        <taxon>Chiroptera</taxon>
        <taxon>Yinpterochiroptera</taxon>
        <taxon>Pteropodoidea</taxon>
        <taxon>Pteropodidae</taxon>
        <taxon>Rousettinae</taxon>
        <taxon>Rousettus</taxon>
    </lineage>
</organism>
<keyword evidence="3" id="KW-0406">Ion transport</keyword>
<proteinExistence type="predicted"/>
<dbReference type="AlphaFoldDB" id="A0A7J8CHE4"/>
<name>A0A7J8CHE4_ROUAE</name>
<feature type="domain" description="Potassium channel tetramerisation-type BTB" evidence="2">
    <location>
        <begin position="17"/>
        <end position="83"/>
    </location>
</feature>
<dbReference type="Proteomes" id="UP000593571">
    <property type="component" value="Unassembled WGS sequence"/>
</dbReference>
<keyword evidence="3" id="KW-0813">Transport</keyword>
<dbReference type="GO" id="GO:0051260">
    <property type="term" value="P:protein homooligomerization"/>
    <property type="evidence" value="ECO:0007669"/>
    <property type="project" value="InterPro"/>
</dbReference>
<evidence type="ECO:0000256" key="1">
    <source>
        <dbReference type="SAM" id="MobiDB-lite"/>
    </source>
</evidence>
<feature type="region of interest" description="Disordered" evidence="1">
    <location>
        <begin position="379"/>
        <end position="402"/>
    </location>
</feature>
<protein>
    <submittedName>
        <fullName evidence="3">Potassium channel tetramerization domain containing 19</fullName>
    </submittedName>
</protein>
<dbReference type="PANTHER" id="PTHR14499:SF10">
    <property type="entry name" value="BTB_POZ DOMAIN-CONTAINING PROTEIN KCTD6"/>
    <property type="match status" value="1"/>
</dbReference>
<reference evidence="3 4" key="1">
    <citation type="journal article" date="2020" name="Nature">
        <title>Six reference-quality genomes reveal evolution of bat adaptations.</title>
        <authorList>
            <person name="Jebb D."/>
            <person name="Huang Z."/>
            <person name="Pippel M."/>
            <person name="Hughes G.M."/>
            <person name="Lavrichenko K."/>
            <person name="Devanna P."/>
            <person name="Winkler S."/>
            <person name="Jermiin L.S."/>
            <person name="Skirmuntt E.C."/>
            <person name="Katzourakis A."/>
            <person name="Burkitt-Gray L."/>
            <person name="Ray D.A."/>
            <person name="Sullivan K.A.M."/>
            <person name="Roscito J.G."/>
            <person name="Kirilenko B.M."/>
            <person name="Davalos L.M."/>
            <person name="Corthals A.P."/>
            <person name="Power M.L."/>
            <person name="Jones G."/>
            <person name="Ransome R.D."/>
            <person name="Dechmann D.K.N."/>
            <person name="Locatelli A.G."/>
            <person name="Puechmaille S.J."/>
            <person name="Fedrigo O."/>
            <person name="Jarvis E.D."/>
            <person name="Hiller M."/>
            <person name="Vernes S.C."/>
            <person name="Myers E.W."/>
            <person name="Teeling E.C."/>
        </authorList>
    </citation>
    <scope>NUCLEOTIDE SEQUENCE [LARGE SCALE GENOMIC DNA]</scope>
    <source>
        <strain evidence="3">MRouAeg1</strain>
        <tissue evidence="3">Muscle</tissue>
    </source>
</reference>
<dbReference type="Pfam" id="PF02214">
    <property type="entry name" value="BTB_2"/>
    <property type="match status" value="1"/>
</dbReference>
<keyword evidence="3" id="KW-0407">Ion channel</keyword>